<keyword evidence="2" id="KW-0540">Nuclease</keyword>
<dbReference type="InterPro" id="IPR029471">
    <property type="entry name" value="HNH_5"/>
</dbReference>
<gene>
    <name evidence="2" type="ORF">DZ860_03365</name>
</gene>
<dbReference type="AlphaFoldDB" id="A0A3A6R3K9"/>
<proteinExistence type="predicted"/>
<evidence type="ECO:0000259" key="1">
    <source>
        <dbReference type="Pfam" id="PF14279"/>
    </source>
</evidence>
<evidence type="ECO:0000313" key="2">
    <source>
        <dbReference type="EMBL" id="RJX75727.1"/>
    </source>
</evidence>
<keyword evidence="2" id="KW-0255">Endonuclease</keyword>
<accession>A0A3A6R3K9</accession>
<dbReference type="RefSeq" id="WP_120029477.1">
    <property type="nucleotide sequence ID" value="NZ_QVMU01000001.1"/>
</dbReference>
<reference evidence="2 3" key="1">
    <citation type="submission" date="2018-08" db="EMBL/GenBank/DDBJ databases">
        <title>Vibrio isolated from the Eastern China Marginal Seas.</title>
        <authorList>
            <person name="Li Y."/>
        </authorList>
    </citation>
    <scope>NUCLEOTIDE SEQUENCE [LARGE SCALE GENOMIC DNA]</scope>
    <source>
        <strain evidence="2 3">BEI233</strain>
    </source>
</reference>
<feature type="domain" description="HNH endonuclease 5" evidence="1">
    <location>
        <begin position="4"/>
        <end position="57"/>
    </location>
</feature>
<dbReference type="EMBL" id="QVMU01000001">
    <property type="protein sequence ID" value="RJX75727.1"/>
    <property type="molecule type" value="Genomic_DNA"/>
</dbReference>
<organism evidence="2 3">
    <name type="scientific">Vibrio sinensis</name>
    <dbReference type="NCBI Taxonomy" id="2302434"/>
    <lineage>
        <taxon>Bacteria</taxon>
        <taxon>Pseudomonadati</taxon>
        <taxon>Pseudomonadota</taxon>
        <taxon>Gammaproteobacteria</taxon>
        <taxon>Vibrionales</taxon>
        <taxon>Vibrionaceae</taxon>
        <taxon>Vibrio</taxon>
    </lineage>
</organism>
<dbReference type="OrthoDB" id="674231at2"/>
<keyword evidence="3" id="KW-1185">Reference proteome</keyword>
<sequence length="457" mass="53135">MKTCYLCKNEFDGVSVKKHDEHIIQNSIGGKLTASDILCEKCGGCLGKHIDEKFTSRTLCLSVLLDLARDRGESAKSRINVSLNEDSSLNDDNINFEIKSDFSIIPSKPVYILDDKNKVVTVFGANAKQIKQYRKGKTIQNLINDGYVVNESENVADYVKSAELDINYESPELLRGILKIAIGFAALKGIPDKYLNPLTKSSKLIECDKSISKIIWQYYPTTDEEKIYETSKNEHEDWYPNHQIYLFNINNNLYCYVEIFGVIQKYVHLSDSYNDKNILEKYLQKTTKWDFKKEDWMPRRLQDWHMLAHQFDVPYDLGNFEQMQKKILQRARSRSYDIEPESQIEKVNAIMQNLILYTFSNIKGHDLIDQLHAKAKDAQVKFNFELVNKIKENPMTVMNLMNKDYSDFRIGNVNNNCPIKSKSYSRIDKDKYVSYKSFELLTNINLENKIEFRVLGE</sequence>
<name>A0A3A6R3K9_9VIBR</name>
<dbReference type="GO" id="GO:0004519">
    <property type="term" value="F:endonuclease activity"/>
    <property type="evidence" value="ECO:0007669"/>
    <property type="project" value="UniProtKB-KW"/>
</dbReference>
<dbReference type="Pfam" id="PF14279">
    <property type="entry name" value="HNH_5"/>
    <property type="match status" value="1"/>
</dbReference>
<keyword evidence="2" id="KW-0378">Hydrolase</keyword>
<dbReference type="Proteomes" id="UP000273252">
    <property type="component" value="Unassembled WGS sequence"/>
</dbReference>
<comment type="caution">
    <text evidence="2">The sequence shown here is derived from an EMBL/GenBank/DDBJ whole genome shotgun (WGS) entry which is preliminary data.</text>
</comment>
<evidence type="ECO:0000313" key="3">
    <source>
        <dbReference type="Proteomes" id="UP000273252"/>
    </source>
</evidence>
<protein>
    <submittedName>
        <fullName evidence="2">HNH endonuclease</fullName>
    </submittedName>
</protein>